<feature type="compositionally biased region" description="Basic and acidic residues" evidence="1">
    <location>
        <begin position="1"/>
        <end position="11"/>
    </location>
</feature>
<dbReference type="EMBL" id="JAXCEH010000055">
    <property type="protein sequence ID" value="MFA1559412.1"/>
    <property type="molecule type" value="Genomic_DNA"/>
</dbReference>
<dbReference type="InterPro" id="IPR036390">
    <property type="entry name" value="WH_DNA-bd_sf"/>
</dbReference>
<dbReference type="RefSeq" id="WP_371946429.1">
    <property type="nucleotide sequence ID" value="NZ_JAXCEH010000055.1"/>
</dbReference>
<accession>A0ABV4R929</accession>
<dbReference type="InterPro" id="IPR011991">
    <property type="entry name" value="ArsR-like_HTH"/>
</dbReference>
<feature type="region of interest" description="Disordered" evidence="1">
    <location>
        <begin position="1"/>
        <end position="37"/>
    </location>
</feature>
<keyword evidence="3" id="KW-1185">Reference proteome</keyword>
<evidence type="ECO:0000313" key="3">
    <source>
        <dbReference type="Proteomes" id="UP001569904"/>
    </source>
</evidence>
<dbReference type="Gene3D" id="1.10.10.10">
    <property type="entry name" value="Winged helix-like DNA-binding domain superfamily/Winged helix DNA-binding domain"/>
    <property type="match status" value="1"/>
</dbReference>
<organism evidence="2 3">
    <name type="scientific">Actinomadura chokoriensis</name>
    <dbReference type="NCBI Taxonomy" id="454156"/>
    <lineage>
        <taxon>Bacteria</taxon>
        <taxon>Bacillati</taxon>
        <taxon>Actinomycetota</taxon>
        <taxon>Actinomycetes</taxon>
        <taxon>Streptosporangiales</taxon>
        <taxon>Thermomonosporaceae</taxon>
        <taxon>Actinomadura</taxon>
    </lineage>
</organism>
<dbReference type="Proteomes" id="UP001569904">
    <property type="component" value="Unassembled WGS sequence"/>
</dbReference>
<gene>
    <name evidence="2" type="ORF">SM436_37465</name>
</gene>
<proteinExistence type="predicted"/>
<dbReference type="SUPFAM" id="SSF46785">
    <property type="entry name" value="Winged helix' DNA-binding domain"/>
    <property type="match status" value="1"/>
</dbReference>
<dbReference type="CDD" id="cd00090">
    <property type="entry name" value="HTH_ARSR"/>
    <property type="match status" value="1"/>
</dbReference>
<name>A0ABV4R929_9ACTN</name>
<comment type="caution">
    <text evidence="2">The sequence shown here is derived from an EMBL/GenBank/DDBJ whole genome shotgun (WGS) entry which is preliminary data.</text>
</comment>
<dbReference type="InterPro" id="IPR036388">
    <property type="entry name" value="WH-like_DNA-bd_sf"/>
</dbReference>
<feature type="region of interest" description="Disordered" evidence="1">
    <location>
        <begin position="119"/>
        <end position="153"/>
    </location>
</feature>
<sequence length="209" mass="21680">AADPWTDRASGERVPLLAEMDLRPPAPPGRSESVSGPVTAAPAVVWPVERGGRRLLSLAGRCAPTSDHDHDDDGDGAPSGMAQWDRIAAGDPELWVSDQGRVTAEQVAAFLADQRAASNGATPATGAGTGPVNGTHQIDGDQPGPVPADTGPDRVASAAAARRLQGQATRRRIVDHIAEHPDATPAQIAEAVGKSVTTVRRHLTELDNQ</sequence>
<evidence type="ECO:0000313" key="2">
    <source>
        <dbReference type="EMBL" id="MFA1559412.1"/>
    </source>
</evidence>
<protein>
    <submittedName>
        <fullName evidence="2">Winged helix-turn-helix domain-containing protein</fullName>
    </submittedName>
</protein>
<feature type="compositionally biased region" description="Low complexity" evidence="1">
    <location>
        <begin position="119"/>
        <end position="135"/>
    </location>
</feature>
<reference evidence="2 3" key="1">
    <citation type="submission" date="2023-11" db="EMBL/GenBank/DDBJ databases">
        <title>Actinomadura monticuli sp. nov., isolated from volcanic ash.</title>
        <authorList>
            <person name="Lee S.D."/>
            <person name="Yang H."/>
            <person name="Kim I.S."/>
        </authorList>
    </citation>
    <scope>NUCLEOTIDE SEQUENCE [LARGE SCALE GENOMIC DNA]</scope>
    <source>
        <strain evidence="2 3">DSM 45346</strain>
    </source>
</reference>
<feature type="non-terminal residue" evidence="2">
    <location>
        <position position="1"/>
    </location>
</feature>
<dbReference type="Pfam" id="PF13412">
    <property type="entry name" value="HTH_24"/>
    <property type="match status" value="1"/>
</dbReference>
<evidence type="ECO:0000256" key="1">
    <source>
        <dbReference type="SAM" id="MobiDB-lite"/>
    </source>
</evidence>
<feature type="region of interest" description="Disordered" evidence="1">
    <location>
        <begin position="62"/>
        <end position="89"/>
    </location>
</feature>